<name>A0ABW5I4R2_9PSEU</name>
<dbReference type="Pfam" id="PF21812">
    <property type="entry name" value="DUF6881"/>
    <property type="match status" value="1"/>
</dbReference>
<sequence>MRLSPADRIGRLGFLPNSFQAVTRPRESSAGEGVDVLYLRVEWIHDLEEEPVVHAVADRPTGYTALGEGEVPPFEEIQALAEFFPRVIDAADFARLWEEALRSCRQ</sequence>
<accession>A0ABW5I4R2</accession>
<proteinExistence type="predicted"/>
<feature type="domain" description="DUF6881" evidence="1">
    <location>
        <begin position="55"/>
        <end position="101"/>
    </location>
</feature>
<dbReference type="Proteomes" id="UP001597542">
    <property type="component" value="Unassembled WGS sequence"/>
</dbReference>
<reference evidence="3" key="1">
    <citation type="journal article" date="2019" name="Int. J. Syst. Evol. Microbiol.">
        <title>The Global Catalogue of Microorganisms (GCM) 10K type strain sequencing project: providing services to taxonomists for standard genome sequencing and annotation.</title>
        <authorList>
            <consortium name="The Broad Institute Genomics Platform"/>
            <consortium name="The Broad Institute Genome Sequencing Center for Infectious Disease"/>
            <person name="Wu L."/>
            <person name="Ma J."/>
        </authorList>
    </citation>
    <scope>NUCLEOTIDE SEQUENCE [LARGE SCALE GENOMIC DNA]</scope>
    <source>
        <strain evidence="3">CGMCC 4.7638</strain>
    </source>
</reference>
<protein>
    <submittedName>
        <fullName evidence="2">DUF6881 domain-containing protein</fullName>
    </submittedName>
</protein>
<comment type="caution">
    <text evidence="2">The sequence shown here is derived from an EMBL/GenBank/DDBJ whole genome shotgun (WGS) entry which is preliminary data.</text>
</comment>
<dbReference type="RefSeq" id="WP_352268538.1">
    <property type="nucleotide sequence ID" value="NZ_JBHUKQ010000014.1"/>
</dbReference>
<dbReference type="EMBL" id="JBHUKQ010000014">
    <property type="protein sequence ID" value="MFD2484182.1"/>
    <property type="molecule type" value="Genomic_DNA"/>
</dbReference>
<evidence type="ECO:0000259" key="1">
    <source>
        <dbReference type="Pfam" id="PF21812"/>
    </source>
</evidence>
<keyword evidence="3" id="KW-1185">Reference proteome</keyword>
<organism evidence="2 3">
    <name type="scientific">Amycolatopsis albidoflavus</name>
    <dbReference type="NCBI Taxonomy" id="102226"/>
    <lineage>
        <taxon>Bacteria</taxon>
        <taxon>Bacillati</taxon>
        <taxon>Actinomycetota</taxon>
        <taxon>Actinomycetes</taxon>
        <taxon>Pseudonocardiales</taxon>
        <taxon>Pseudonocardiaceae</taxon>
        <taxon>Amycolatopsis</taxon>
    </lineage>
</organism>
<evidence type="ECO:0000313" key="2">
    <source>
        <dbReference type="EMBL" id="MFD2484182.1"/>
    </source>
</evidence>
<dbReference type="InterPro" id="IPR049248">
    <property type="entry name" value="DUF6881"/>
</dbReference>
<evidence type="ECO:0000313" key="3">
    <source>
        <dbReference type="Proteomes" id="UP001597542"/>
    </source>
</evidence>
<gene>
    <name evidence="2" type="ORF">ACFSUT_28155</name>
</gene>